<reference evidence="2" key="1">
    <citation type="journal article" date="2024" name="Front. Bioeng. Biotechnol.">
        <title>Genome-scale model development and genomic sequencing of the oleaginous clade Lipomyces.</title>
        <authorList>
            <person name="Czajka J.J."/>
            <person name="Han Y."/>
            <person name="Kim J."/>
            <person name="Mondo S.J."/>
            <person name="Hofstad B.A."/>
            <person name="Robles A."/>
            <person name="Haridas S."/>
            <person name="Riley R."/>
            <person name="LaButti K."/>
            <person name="Pangilinan J."/>
            <person name="Andreopoulos W."/>
            <person name="Lipzen A."/>
            <person name="Yan J."/>
            <person name="Wang M."/>
            <person name="Ng V."/>
            <person name="Grigoriev I.V."/>
            <person name="Spatafora J.W."/>
            <person name="Magnuson J.K."/>
            <person name="Baker S.E."/>
            <person name="Pomraning K.R."/>
        </authorList>
    </citation>
    <scope>NUCLEOTIDE SEQUENCE [LARGE SCALE GENOMIC DNA]</scope>
    <source>
        <strain evidence="2">CBS 7786</strain>
    </source>
</reference>
<gene>
    <name evidence="1" type="ORF">V1525DRAFT_411340</name>
</gene>
<sequence>MVESTLDSTKHGATADDVAKAAAYYVHLRKKYEQSLGLSDITLADTVVEFRRLFGELRESIDRRMDSLDRRMDSQLELTGLIVQNMVSGRAAVVESYRTQAIDRNREASRRRRSGVEVPLLDGTLPSSSGHPAVKSAADIGRVNASQARILASGHGFW</sequence>
<name>A0ACC3STJ8_LIPKO</name>
<protein>
    <submittedName>
        <fullName evidence="1">Uncharacterized protein</fullName>
    </submittedName>
</protein>
<accession>A0ACC3STJ8</accession>
<evidence type="ECO:0000313" key="2">
    <source>
        <dbReference type="Proteomes" id="UP001433508"/>
    </source>
</evidence>
<proteinExistence type="predicted"/>
<comment type="caution">
    <text evidence="1">The sequence shown here is derived from an EMBL/GenBank/DDBJ whole genome shotgun (WGS) entry which is preliminary data.</text>
</comment>
<dbReference type="Proteomes" id="UP001433508">
    <property type="component" value="Unassembled WGS sequence"/>
</dbReference>
<evidence type="ECO:0000313" key="1">
    <source>
        <dbReference type="EMBL" id="KAK9234973.1"/>
    </source>
</evidence>
<dbReference type="EMBL" id="MU971438">
    <property type="protein sequence ID" value="KAK9234973.1"/>
    <property type="molecule type" value="Genomic_DNA"/>
</dbReference>
<organism evidence="1 2">
    <name type="scientific">Lipomyces kononenkoae</name>
    <name type="common">Yeast</name>
    <dbReference type="NCBI Taxonomy" id="34357"/>
    <lineage>
        <taxon>Eukaryota</taxon>
        <taxon>Fungi</taxon>
        <taxon>Dikarya</taxon>
        <taxon>Ascomycota</taxon>
        <taxon>Saccharomycotina</taxon>
        <taxon>Lipomycetes</taxon>
        <taxon>Lipomycetales</taxon>
        <taxon>Lipomycetaceae</taxon>
        <taxon>Lipomyces</taxon>
    </lineage>
</organism>
<keyword evidence="2" id="KW-1185">Reference proteome</keyword>